<proteinExistence type="predicted"/>
<evidence type="ECO:0000313" key="2">
    <source>
        <dbReference type="Proteomes" id="UP000799755"/>
    </source>
</evidence>
<organism evidence="1 2">
    <name type="scientific">Lindgomyces ingoldianus</name>
    <dbReference type="NCBI Taxonomy" id="673940"/>
    <lineage>
        <taxon>Eukaryota</taxon>
        <taxon>Fungi</taxon>
        <taxon>Dikarya</taxon>
        <taxon>Ascomycota</taxon>
        <taxon>Pezizomycotina</taxon>
        <taxon>Dothideomycetes</taxon>
        <taxon>Pleosporomycetidae</taxon>
        <taxon>Pleosporales</taxon>
        <taxon>Lindgomycetaceae</taxon>
        <taxon>Lindgomyces</taxon>
    </lineage>
</organism>
<name>A0ACB6R5B1_9PLEO</name>
<evidence type="ECO:0000313" key="1">
    <source>
        <dbReference type="EMBL" id="KAF2474499.1"/>
    </source>
</evidence>
<keyword evidence="2" id="KW-1185">Reference proteome</keyword>
<reference evidence="1" key="1">
    <citation type="journal article" date="2020" name="Stud. Mycol.">
        <title>101 Dothideomycetes genomes: a test case for predicting lifestyles and emergence of pathogens.</title>
        <authorList>
            <person name="Haridas S."/>
            <person name="Albert R."/>
            <person name="Binder M."/>
            <person name="Bloem J."/>
            <person name="Labutti K."/>
            <person name="Salamov A."/>
            <person name="Andreopoulos B."/>
            <person name="Baker S."/>
            <person name="Barry K."/>
            <person name="Bills G."/>
            <person name="Bluhm B."/>
            <person name="Cannon C."/>
            <person name="Castanera R."/>
            <person name="Culley D."/>
            <person name="Daum C."/>
            <person name="Ezra D."/>
            <person name="Gonzalez J."/>
            <person name="Henrissat B."/>
            <person name="Kuo A."/>
            <person name="Liang C."/>
            <person name="Lipzen A."/>
            <person name="Lutzoni F."/>
            <person name="Magnuson J."/>
            <person name="Mondo S."/>
            <person name="Nolan M."/>
            <person name="Ohm R."/>
            <person name="Pangilinan J."/>
            <person name="Park H.-J."/>
            <person name="Ramirez L."/>
            <person name="Alfaro M."/>
            <person name="Sun H."/>
            <person name="Tritt A."/>
            <person name="Yoshinaga Y."/>
            <person name="Zwiers L.-H."/>
            <person name="Turgeon B."/>
            <person name="Goodwin S."/>
            <person name="Spatafora J."/>
            <person name="Crous P."/>
            <person name="Grigoriev I."/>
        </authorList>
    </citation>
    <scope>NUCLEOTIDE SEQUENCE</scope>
    <source>
        <strain evidence="1">ATCC 200398</strain>
    </source>
</reference>
<dbReference type="Proteomes" id="UP000799755">
    <property type="component" value="Unassembled WGS sequence"/>
</dbReference>
<comment type="caution">
    <text evidence="1">The sequence shown here is derived from an EMBL/GenBank/DDBJ whole genome shotgun (WGS) entry which is preliminary data.</text>
</comment>
<gene>
    <name evidence="1" type="ORF">BDR25DRAFT_301214</name>
</gene>
<accession>A0ACB6R5B1</accession>
<dbReference type="EMBL" id="MU003497">
    <property type="protein sequence ID" value="KAF2474499.1"/>
    <property type="molecule type" value="Genomic_DNA"/>
</dbReference>
<sequence>MADSDLAMKSIPNFRDVGSFINETTGERLLKTGLLFRGARPDEASPQDKQRLVNDYAIKTIIDLRTDTEHAEQAQKRAARENASASPSKSEMKVLGIEYLEINFNGQAFKRMLIRQLPWSRFVRLASLHMFGYRLEAIKVIAPIMEAQGLVGLALNSLDVCTAEVKQVFDVLSDSQQYPLMVHCTQGKDRTGLIIILVLLLLRDISIRAITIDYLLSERELEPEKGERIKEIASIGLSAHFTTCPPNLVAEVDEHLSKNYGSVEGYLDHAGVLKEQRDRIMNILVSRQKPRFF</sequence>
<protein>
    <submittedName>
        <fullName evidence="1">Uncharacterized protein</fullName>
    </submittedName>
</protein>